<dbReference type="Pfam" id="PF00067">
    <property type="entry name" value="p450"/>
    <property type="match status" value="1"/>
</dbReference>
<dbReference type="InterPro" id="IPR007342">
    <property type="entry name" value="PsuG"/>
</dbReference>
<keyword evidence="3" id="KW-0456">Lyase</keyword>
<dbReference type="InterPro" id="IPR017972">
    <property type="entry name" value="Cyt_P450_CS"/>
</dbReference>
<organism evidence="7 8">
    <name type="scientific">Brassica napus</name>
    <name type="common">Rape</name>
    <dbReference type="NCBI Taxonomy" id="3708"/>
    <lineage>
        <taxon>Eukaryota</taxon>
        <taxon>Viridiplantae</taxon>
        <taxon>Streptophyta</taxon>
        <taxon>Embryophyta</taxon>
        <taxon>Tracheophyta</taxon>
        <taxon>Spermatophyta</taxon>
        <taxon>Magnoliopsida</taxon>
        <taxon>eudicotyledons</taxon>
        <taxon>Gunneridae</taxon>
        <taxon>Pentapetalae</taxon>
        <taxon>rosids</taxon>
        <taxon>malvids</taxon>
        <taxon>Brassicales</taxon>
        <taxon>Brassicaceae</taxon>
        <taxon>Brassiceae</taxon>
        <taxon>Brassica</taxon>
    </lineage>
</organism>
<keyword evidence="5" id="KW-0175">Coiled coil</keyword>
<gene>
    <name evidence="7" type="ORF">HID58_020834</name>
</gene>
<dbReference type="Pfam" id="PF04227">
    <property type="entry name" value="Indigoidine_A"/>
    <property type="match status" value="1"/>
</dbReference>
<dbReference type="InterPro" id="IPR036396">
    <property type="entry name" value="Cyt_P450_sf"/>
</dbReference>
<reference evidence="7 8" key="1">
    <citation type="submission" date="2021-05" db="EMBL/GenBank/DDBJ databases">
        <title>Genome Assembly of Synthetic Allotetraploid Brassica napus Reveals Homoeologous Exchanges between Subgenomes.</title>
        <authorList>
            <person name="Davis J.T."/>
        </authorList>
    </citation>
    <scope>NUCLEOTIDE SEQUENCE [LARGE SCALE GENOMIC DNA]</scope>
    <source>
        <strain evidence="8">cv. Da-Ae</strain>
        <tissue evidence="7">Seedling</tissue>
    </source>
</reference>
<evidence type="ECO:0000256" key="3">
    <source>
        <dbReference type="ARBA" id="ARBA00023239"/>
    </source>
</evidence>
<dbReference type="InterPro" id="IPR022830">
    <property type="entry name" value="Indigdn_synthA-like"/>
</dbReference>
<evidence type="ECO:0000256" key="1">
    <source>
        <dbReference type="ARBA" id="ARBA00022801"/>
    </source>
</evidence>
<dbReference type="PRINTS" id="PR00385">
    <property type="entry name" value="P450"/>
</dbReference>
<dbReference type="SUPFAM" id="SSF110581">
    <property type="entry name" value="Indigoidine synthase A-like"/>
    <property type="match status" value="1"/>
</dbReference>
<keyword evidence="1" id="KW-0378">Hydrolase</keyword>
<dbReference type="Gene3D" id="1.10.630.10">
    <property type="entry name" value="Cytochrome P450"/>
    <property type="match status" value="1"/>
</dbReference>
<evidence type="ECO:0000256" key="5">
    <source>
        <dbReference type="SAM" id="Coils"/>
    </source>
</evidence>
<protein>
    <submittedName>
        <fullName evidence="7">Uncharacterized protein</fullName>
    </submittedName>
</protein>
<dbReference type="PANTHER" id="PTHR42909">
    <property type="entry name" value="ZGC:136858"/>
    <property type="match status" value="1"/>
</dbReference>
<name>A0ABQ8CUV7_BRANA</name>
<feature type="region of interest" description="Disordered" evidence="6">
    <location>
        <begin position="377"/>
        <end position="421"/>
    </location>
</feature>
<evidence type="ECO:0000313" key="8">
    <source>
        <dbReference type="Proteomes" id="UP000824890"/>
    </source>
</evidence>
<dbReference type="Gene3D" id="3.40.1790.10">
    <property type="entry name" value="Indigoidine synthase domain"/>
    <property type="match status" value="1"/>
</dbReference>
<accession>A0ABQ8CUV7</accession>
<keyword evidence="8" id="KW-1185">Reference proteome</keyword>
<proteinExistence type="inferred from homology"/>
<evidence type="ECO:0000256" key="6">
    <source>
        <dbReference type="SAM" id="MobiDB-lite"/>
    </source>
</evidence>
<keyword evidence="4" id="KW-0326">Glycosidase</keyword>
<keyword evidence="2" id="KW-0464">Manganese</keyword>
<comment type="caution">
    <text evidence="7">The sequence shown here is derived from an EMBL/GenBank/DDBJ whole genome shotgun (WGS) entry which is preliminary data.</text>
</comment>
<evidence type="ECO:0000313" key="7">
    <source>
        <dbReference type="EMBL" id="KAH0920816.1"/>
    </source>
</evidence>
<dbReference type="PANTHER" id="PTHR42909:SF3">
    <property type="entry name" value="PSEUDOURIDINE-5'-PHOSPHATE GLYCOSIDASE"/>
    <property type="match status" value="1"/>
</dbReference>
<dbReference type="SUPFAM" id="SSF48264">
    <property type="entry name" value="Cytochrome P450"/>
    <property type="match status" value="1"/>
</dbReference>
<dbReference type="PROSITE" id="PS00086">
    <property type="entry name" value="CYTOCHROME_P450"/>
    <property type="match status" value="1"/>
</dbReference>
<dbReference type="EMBL" id="JAGKQM010000006">
    <property type="protein sequence ID" value="KAH0920816.1"/>
    <property type="molecule type" value="Genomic_DNA"/>
</dbReference>
<feature type="coiled-coil region" evidence="5">
    <location>
        <begin position="664"/>
        <end position="691"/>
    </location>
</feature>
<dbReference type="InterPro" id="IPR002401">
    <property type="entry name" value="Cyt_P450_E_grp-I"/>
</dbReference>
<dbReference type="Proteomes" id="UP000824890">
    <property type="component" value="Unassembled WGS sequence"/>
</dbReference>
<dbReference type="InterPro" id="IPR001128">
    <property type="entry name" value="Cyt_P450"/>
</dbReference>
<dbReference type="PRINTS" id="PR00463">
    <property type="entry name" value="EP450I"/>
</dbReference>
<evidence type="ECO:0000256" key="4">
    <source>
        <dbReference type="ARBA" id="ARBA00023295"/>
    </source>
</evidence>
<feature type="non-terminal residue" evidence="7">
    <location>
        <position position="1"/>
    </location>
</feature>
<dbReference type="CDD" id="cd20655">
    <property type="entry name" value="CYP93"/>
    <property type="match status" value="1"/>
</dbReference>
<evidence type="ECO:0000256" key="2">
    <source>
        <dbReference type="ARBA" id="ARBA00023211"/>
    </source>
</evidence>
<sequence>YCGPRDYASSTKVVLYKREMASYSSSSLSRLSTLQNHISPLEANNKLRSLVKISPQVSDAISNGRAVVALESTIISHGMPYPQNLQTAKEVESIVRENGAVPATIAILNGVPCIGLNEEELERLASLGKSVQKTAGRDIPHVVATRANGATTVSATLFFASMVGIQVFVTGGIGGVHRHANHTMDISSDLTALGRTPIAVISAGVKSILDIPKTLEYLETQEVYVAAYKSDEFPAFFTEKSGCKAPSRVDSPEDCARVIGKNANMKLNRKAGILFAVPIPKQHSAAGNLIESATQRALTEAREQNVTGNAETPFLLARVNELTGGTSLAANIALVKNNALIGSQIAVALSQLPKSNQSPTTKETKGRNNGQLYIKLLGPSAQKENRRRRNPTSSTTCSNALRSMDTRQTESQLASSGGREELRRISTVGGDRLLCFIFTFLWLLTRFCLSAFFFKKQKDYDLPPSPPSLPVIGHLHHLLSVPTHKSFHKVSSKYGPLLHLRAFNIPIVLVSSGSMAHEVLSINGLNFATRDREVPIMEKSLLFGSFGFVSAPYGDYWKFMKKLLVTKLLGSHSLERTRLIRGEELKTFRAMLFDKAARNEAVDVGEEMMKLTNNTICRMIMGRKCSEEDGEAEQIRSLVTESHGLVRKFLIASTVGRLLKKVGILLFEKEIMEVSQRYDELLEKIIKEHEENPNQKEDRDMVDVLLDVCADDNAEFKISRNQIKALFVELLLGGTDTSAQTTQWIMAELINHPEILKTLREEIESVVGKTRFVQETDLSNLPYLQAVVKEGLRLHPHSPILVRTAAEGCKIGEFYIPQNTTMIINSYAVMRDPDSWEEPDEFQPERFMVSPSKGKEEMREQLALNYLPFGSGRRGCPGTNLGYIFIGVAVGTMVQCFDWSVNGNKVNMEETGDMTLRMAHPLKCTLVARVHSSASFEPVDG</sequence>
<dbReference type="HAMAP" id="MF_01876">
    <property type="entry name" value="PsiMP_glycosidase"/>
    <property type="match status" value="1"/>
</dbReference>